<dbReference type="Proteomes" id="UP001432027">
    <property type="component" value="Unassembled WGS sequence"/>
</dbReference>
<evidence type="ECO:0000313" key="3">
    <source>
        <dbReference type="Proteomes" id="UP001432027"/>
    </source>
</evidence>
<accession>A0AAV5STJ4</accession>
<dbReference type="AlphaFoldDB" id="A0AAV5STJ4"/>
<dbReference type="PROSITE" id="PS51257">
    <property type="entry name" value="PROKAR_LIPOPROTEIN"/>
    <property type="match status" value="1"/>
</dbReference>
<evidence type="ECO:0000256" key="1">
    <source>
        <dbReference type="SAM" id="SignalP"/>
    </source>
</evidence>
<keyword evidence="3" id="KW-1185">Reference proteome</keyword>
<evidence type="ECO:0008006" key="4">
    <source>
        <dbReference type="Google" id="ProtNLM"/>
    </source>
</evidence>
<evidence type="ECO:0000313" key="2">
    <source>
        <dbReference type="EMBL" id="GMS86667.1"/>
    </source>
</evidence>
<feature type="signal peptide" evidence="1">
    <location>
        <begin position="1"/>
        <end position="23"/>
    </location>
</feature>
<proteinExistence type="predicted"/>
<sequence length="227" mass="25750">MREFRRMMRILLCFCFSFAIVSCTPPVNRLNHTPHSKPLSIDEPTVFTNENQQEPIDDDVTDWYFGASNGDGSRSSFAIGKHNIDLDLPYAYIRVNAFFNSSGQLVDASLADVNAMVVSEIERSLILLDTAAQQFVHNLGSTLLDSIKNSPENRLLVIPHWNVIAAYDDLPNASIEALRRTFLLHLSIRTIQYPDNYRVTSYVHIRVMPEQPKASSEDSWANSDEEE</sequence>
<comment type="caution">
    <text evidence="2">The sequence shown here is derived from an EMBL/GenBank/DDBJ whole genome shotgun (WGS) entry which is preliminary data.</text>
</comment>
<name>A0AAV5STJ4_9BILA</name>
<gene>
    <name evidence="2" type="ORF">PENTCL1PPCAC_8842</name>
</gene>
<reference evidence="2" key="1">
    <citation type="submission" date="2023-10" db="EMBL/GenBank/DDBJ databases">
        <title>Genome assembly of Pristionchus species.</title>
        <authorList>
            <person name="Yoshida K."/>
            <person name="Sommer R.J."/>
        </authorList>
    </citation>
    <scope>NUCLEOTIDE SEQUENCE</scope>
    <source>
        <strain evidence="2">RS0144</strain>
    </source>
</reference>
<organism evidence="2 3">
    <name type="scientific">Pristionchus entomophagus</name>
    <dbReference type="NCBI Taxonomy" id="358040"/>
    <lineage>
        <taxon>Eukaryota</taxon>
        <taxon>Metazoa</taxon>
        <taxon>Ecdysozoa</taxon>
        <taxon>Nematoda</taxon>
        <taxon>Chromadorea</taxon>
        <taxon>Rhabditida</taxon>
        <taxon>Rhabditina</taxon>
        <taxon>Diplogasteromorpha</taxon>
        <taxon>Diplogasteroidea</taxon>
        <taxon>Neodiplogasteridae</taxon>
        <taxon>Pristionchus</taxon>
    </lineage>
</organism>
<keyword evidence="1" id="KW-0732">Signal</keyword>
<protein>
    <recommendedName>
        <fullName evidence="4">FAS1 domain-containing protein</fullName>
    </recommendedName>
</protein>
<dbReference type="EMBL" id="BTSX01000002">
    <property type="protein sequence ID" value="GMS86667.1"/>
    <property type="molecule type" value="Genomic_DNA"/>
</dbReference>
<feature type="chain" id="PRO_5043708567" description="FAS1 domain-containing protein" evidence="1">
    <location>
        <begin position="24"/>
        <end position="227"/>
    </location>
</feature>